<sequence>MQTVTDLSDGSSYIESAIACPSDEEMCRHPEKRKRRGAHHTKTTKALITPISTSTIMLRAHLESLPQELYDDIHNLTFTVDSICRGKDQIKRQDLQILQVNRATRHRLLPEFFARGLRTEYNASMSKPHPKFPLWIETFPDFHKPLIDNFECHCEYEASIFSFQAAIEPHRKTREKEIMKVLLHRGFCVKRGGWQGRVRAVFLDD</sequence>
<dbReference type="OrthoDB" id="3650810at2759"/>
<reference evidence="1 2" key="1">
    <citation type="submission" date="2015-03" db="EMBL/GenBank/DDBJ databases">
        <title>RNA-seq based gene annotation and comparative genomics of four Zymoseptoria species reveal species-specific pathogenicity related genes and transposable element activity.</title>
        <authorList>
            <person name="Grandaubert J."/>
            <person name="Bhattacharyya A."/>
            <person name="Stukenbrock E.H."/>
        </authorList>
    </citation>
    <scope>NUCLEOTIDE SEQUENCE [LARGE SCALE GENOMIC DNA]</scope>
    <source>
        <strain evidence="1 2">Zb18110</strain>
    </source>
</reference>
<keyword evidence="2" id="KW-1185">Reference proteome</keyword>
<evidence type="ECO:0000313" key="1">
    <source>
        <dbReference type="EMBL" id="KJX92206.1"/>
    </source>
</evidence>
<dbReference type="EMBL" id="LAFY01005846">
    <property type="protein sequence ID" value="KJX92206.1"/>
    <property type="molecule type" value="Genomic_DNA"/>
</dbReference>
<dbReference type="Proteomes" id="UP000033647">
    <property type="component" value="Unassembled WGS sequence"/>
</dbReference>
<accession>A0A0F4G4B9</accession>
<organism evidence="1 2">
    <name type="scientific">Zymoseptoria brevis</name>
    <dbReference type="NCBI Taxonomy" id="1047168"/>
    <lineage>
        <taxon>Eukaryota</taxon>
        <taxon>Fungi</taxon>
        <taxon>Dikarya</taxon>
        <taxon>Ascomycota</taxon>
        <taxon>Pezizomycotina</taxon>
        <taxon>Dothideomycetes</taxon>
        <taxon>Dothideomycetidae</taxon>
        <taxon>Mycosphaerellales</taxon>
        <taxon>Mycosphaerellaceae</taxon>
        <taxon>Zymoseptoria</taxon>
    </lineage>
</organism>
<name>A0A0F4G4B9_9PEZI</name>
<gene>
    <name evidence="1" type="ORF">TI39_contig5891g00006</name>
</gene>
<dbReference type="AlphaFoldDB" id="A0A0F4G4B9"/>
<evidence type="ECO:0000313" key="2">
    <source>
        <dbReference type="Proteomes" id="UP000033647"/>
    </source>
</evidence>
<protein>
    <submittedName>
        <fullName evidence="1">Uncharacterized protein</fullName>
    </submittedName>
</protein>
<proteinExistence type="predicted"/>
<comment type="caution">
    <text evidence="1">The sequence shown here is derived from an EMBL/GenBank/DDBJ whole genome shotgun (WGS) entry which is preliminary data.</text>
</comment>